<dbReference type="Pfam" id="PF03911">
    <property type="entry name" value="Sec61_beta"/>
    <property type="match status" value="1"/>
</dbReference>
<evidence type="ECO:0000256" key="5">
    <source>
        <dbReference type="ARBA" id="ARBA00022989"/>
    </source>
</evidence>
<dbReference type="VEuPathDB" id="MicrosporidiaDB:CWI38_1304p0020"/>
<comment type="subcellular location">
    <subcellularLocation>
        <location evidence="8">Endomembrane system</location>
        <topology evidence="8">Single-pass membrane protein</topology>
    </subcellularLocation>
</comment>
<evidence type="ECO:0000256" key="8">
    <source>
        <dbReference type="ARBA" id="ARBA00037847"/>
    </source>
</evidence>
<name>A0A4Q9LRS6_9MICR</name>
<dbReference type="GO" id="GO:0015031">
    <property type="term" value="P:protein transport"/>
    <property type="evidence" value="ECO:0007669"/>
    <property type="project" value="UniProtKB-KW"/>
</dbReference>
<sequence>MKRIDLRNPNKNVQKKNQTLMKLLDEQPNLFSISPVHVLVISLIFIGTVFLLHLYARFGGKSGGMQLFISFCVFVGSVPFLVVSCDNERILQANSVPGMASKIIKEFEKDFKEIAETDIFEKIVDKINASNSALFDIGDYINDFSIFKFNSENITYGRFFEIMEKKKQKEVSAILSKLEISMHIK</sequence>
<keyword evidence="5 9" id="KW-1133">Transmembrane helix</keyword>
<keyword evidence="6" id="KW-0811">Translocation</keyword>
<dbReference type="InterPro" id="IPR016482">
    <property type="entry name" value="SecG/Sec61-beta/Sbh"/>
</dbReference>
<evidence type="ECO:0000313" key="10">
    <source>
        <dbReference type="EMBL" id="TBU11248.1"/>
    </source>
</evidence>
<evidence type="ECO:0000256" key="9">
    <source>
        <dbReference type="SAM" id="Phobius"/>
    </source>
</evidence>
<dbReference type="AlphaFoldDB" id="A0A4Q9LRS6"/>
<keyword evidence="2" id="KW-0813">Transport</keyword>
<feature type="transmembrane region" description="Helical" evidence="9">
    <location>
        <begin position="30"/>
        <end position="55"/>
    </location>
</feature>
<keyword evidence="4" id="KW-0653">Protein transport</keyword>
<proteinExistence type="inferred from homology"/>
<dbReference type="OrthoDB" id="5401193at2759"/>
<feature type="transmembrane region" description="Helical" evidence="9">
    <location>
        <begin position="67"/>
        <end position="84"/>
    </location>
</feature>
<reference evidence="10 11" key="1">
    <citation type="submission" date="2017-12" db="EMBL/GenBank/DDBJ databases">
        <authorList>
            <person name="Pombert J.-F."/>
            <person name="Haag K.L."/>
            <person name="Ebert D."/>
        </authorList>
    </citation>
    <scope>NUCLEOTIDE SEQUENCE [LARGE SCALE GENOMIC DNA]</scope>
    <source>
        <strain evidence="10">IL-G-3</strain>
    </source>
</reference>
<comment type="caution">
    <text evidence="10">The sequence shown here is derived from an EMBL/GenBank/DDBJ whole genome shotgun (WGS) entry which is preliminary data.</text>
</comment>
<organism evidence="10 11">
    <name type="scientific">Hamiltosporidium tvaerminnensis</name>
    <dbReference type="NCBI Taxonomy" id="1176355"/>
    <lineage>
        <taxon>Eukaryota</taxon>
        <taxon>Fungi</taxon>
        <taxon>Fungi incertae sedis</taxon>
        <taxon>Microsporidia</taxon>
        <taxon>Dubosqiidae</taxon>
        <taxon>Hamiltosporidium</taxon>
    </lineage>
</organism>
<comment type="similarity">
    <text evidence="1">Belongs to the SEC61-beta family.</text>
</comment>
<keyword evidence="7 9" id="KW-0472">Membrane</keyword>
<evidence type="ECO:0000256" key="6">
    <source>
        <dbReference type="ARBA" id="ARBA00023010"/>
    </source>
</evidence>
<evidence type="ECO:0000256" key="7">
    <source>
        <dbReference type="ARBA" id="ARBA00023136"/>
    </source>
</evidence>
<evidence type="ECO:0000256" key="3">
    <source>
        <dbReference type="ARBA" id="ARBA00022692"/>
    </source>
</evidence>
<dbReference type="Proteomes" id="UP000292282">
    <property type="component" value="Unassembled WGS sequence"/>
</dbReference>
<evidence type="ECO:0000256" key="2">
    <source>
        <dbReference type="ARBA" id="ARBA00022448"/>
    </source>
</evidence>
<gene>
    <name evidence="10" type="ORF">CWI38_1304p0020</name>
</gene>
<evidence type="ECO:0000313" key="11">
    <source>
        <dbReference type="Proteomes" id="UP000292282"/>
    </source>
</evidence>
<evidence type="ECO:0000256" key="1">
    <source>
        <dbReference type="ARBA" id="ARBA00006103"/>
    </source>
</evidence>
<keyword evidence="11" id="KW-1185">Reference proteome</keyword>
<evidence type="ECO:0000256" key="4">
    <source>
        <dbReference type="ARBA" id="ARBA00022927"/>
    </source>
</evidence>
<protein>
    <submittedName>
        <fullName evidence="10">Uncharacterized protein</fullName>
    </submittedName>
</protein>
<accession>A0A4Q9LRS6</accession>
<keyword evidence="3 9" id="KW-0812">Transmembrane</keyword>
<dbReference type="EMBL" id="PITK01001304">
    <property type="protein sequence ID" value="TBU11248.1"/>
    <property type="molecule type" value="Genomic_DNA"/>
</dbReference>
<dbReference type="GO" id="GO:0012505">
    <property type="term" value="C:endomembrane system"/>
    <property type="evidence" value="ECO:0007669"/>
    <property type="project" value="UniProtKB-SubCell"/>
</dbReference>